<dbReference type="Proteomes" id="UP001196413">
    <property type="component" value="Unassembled WGS sequence"/>
</dbReference>
<comment type="caution">
    <text evidence="2">The sequence shown here is derived from an EMBL/GenBank/DDBJ whole genome shotgun (WGS) entry which is preliminary data.</text>
</comment>
<proteinExistence type="predicted"/>
<organism evidence="2 3">
    <name type="scientific">Parelaphostrongylus tenuis</name>
    <name type="common">Meningeal worm</name>
    <dbReference type="NCBI Taxonomy" id="148309"/>
    <lineage>
        <taxon>Eukaryota</taxon>
        <taxon>Metazoa</taxon>
        <taxon>Ecdysozoa</taxon>
        <taxon>Nematoda</taxon>
        <taxon>Chromadorea</taxon>
        <taxon>Rhabditida</taxon>
        <taxon>Rhabditina</taxon>
        <taxon>Rhabditomorpha</taxon>
        <taxon>Strongyloidea</taxon>
        <taxon>Metastrongylidae</taxon>
        <taxon>Parelaphostrongylus</taxon>
    </lineage>
</organism>
<protein>
    <submittedName>
        <fullName evidence="2">Uncharacterized protein</fullName>
    </submittedName>
</protein>
<evidence type="ECO:0000313" key="3">
    <source>
        <dbReference type="Proteomes" id="UP001196413"/>
    </source>
</evidence>
<evidence type="ECO:0000256" key="1">
    <source>
        <dbReference type="SAM" id="MobiDB-lite"/>
    </source>
</evidence>
<evidence type="ECO:0000313" key="2">
    <source>
        <dbReference type="EMBL" id="KAJ1351723.1"/>
    </source>
</evidence>
<feature type="compositionally biased region" description="Basic and acidic residues" evidence="1">
    <location>
        <begin position="74"/>
        <end position="96"/>
    </location>
</feature>
<accession>A0AAD5M8N6</accession>
<dbReference type="AlphaFoldDB" id="A0AAD5M8N6"/>
<name>A0AAD5M8N6_PARTN</name>
<sequence>MLAPSRPVHRGWDQWVIKYIRKCGPVCKGWTHPRWRAKQNPRGLVHHRKSQLRSQSVSGVDGLCRATYNNEGRVRELESGRGGEPEWTKTTEEAKARPVTTPARDEDVRQKWAALIAAPQQRVARPLAGSRSDVPAMVMSAIALNCTEK</sequence>
<feature type="region of interest" description="Disordered" evidence="1">
    <location>
        <begin position="74"/>
        <end position="106"/>
    </location>
</feature>
<keyword evidence="3" id="KW-1185">Reference proteome</keyword>
<reference evidence="2" key="1">
    <citation type="submission" date="2021-06" db="EMBL/GenBank/DDBJ databases">
        <title>Parelaphostrongylus tenuis whole genome reference sequence.</title>
        <authorList>
            <person name="Garwood T.J."/>
            <person name="Larsen P.A."/>
            <person name="Fountain-Jones N.M."/>
            <person name="Garbe J.R."/>
            <person name="Macchietto M.G."/>
            <person name="Kania S.A."/>
            <person name="Gerhold R.W."/>
            <person name="Richards J.E."/>
            <person name="Wolf T.M."/>
        </authorList>
    </citation>
    <scope>NUCLEOTIDE SEQUENCE</scope>
    <source>
        <strain evidence="2">MNPRO001-30</strain>
        <tissue evidence="2">Meninges</tissue>
    </source>
</reference>
<gene>
    <name evidence="2" type="ORF">KIN20_007846</name>
</gene>
<dbReference type="EMBL" id="JAHQIW010001216">
    <property type="protein sequence ID" value="KAJ1351723.1"/>
    <property type="molecule type" value="Genomic_DNA"/>
</dbReference>